<evidence type="ECO:0000256" key="5">
    <source>
        <dbReference type="ARBA" id="ARBA00022989"/>
    </source>
</evidence>
<evidence type="ECO:0000313" key="11">
    <source>
        <dbReference type="Proteomes" id="UP000326907"/>
    </source>
</evidence>
<feature type="transmembrane region" description="Helical" evidence="8">
    <location>
        <begin position="319"/>
        <end position="342"/>
    </location>
</feature>
<dbReference type="InterPro" id="IPR020846">
    <property type="entry name" value="MFS_dom"/>
</dbReference>
<feature type="transmembrane region" description="Helical" evidence="8">
    <location>
        <begin position="263"/>
        <end position="287"/>
    </location>
</feature>
<feature type="compositionally biased region" description="Low complexity" evidence="7">
    <location>
        <begin position="414"/>
        <end position="437"/>
    </location>
</feature>
<dbReference type="InterPro" id="IPR036259">
    <property type="entry name" value="MFS_trans_sf"/>
</dbReference>
<evidence type="ECO:0000313" key="10">
    <source>
        <dbReference type="EMBL" id="KAB2587789.1"/>
    </source>
</evidence>
<dbReference type="InterPro" id="IPR010290">
    <property type="entry name" value="TM_effector"/>
</dbReference>
<protein>
    <submittedName>
        <fullName evidence="10">MFS transporter</fullName>
    </submittedName>
</protein>
<accession>A0A5N5EB24</accession>
<dbReference type="GO" id="GO:0022857">
    <property type="term" value="F:transmembrane transporter activity"/>
    <property type="evidence" value="ECO:0007669"/>
    <property type="project" value="InterPro"/>
</dbReference>
<dbReference type="GO" id="GO:0005886">
    <property type="term" value="C:plasma membrane"/>
    <property type="evidence" value="ECO:0007669"/>
    <property type="project" value="UniProtKB-SubCell"/>
</dbReference>
<feature type="transmembrane region" description="Helical" evidence="8">
    <location>
        <begin position="294"/>
        <end position="313"/>
    </location>
</feature>
<evidence type="ECO:0000256" key="6">
    <source>
        <dbReference type="ARBA" id="ARBA00023136"/>
    </source>
</evidence>
<feature type="transmembrane region" description="Helical" evidence="8">
    <location>
        <begin position="354"/>
        <end position="376"/>
    </location>
</feature>
<keyword evidence="11" id="KW-1185">Reference proteome</keyword>
<dbReference type="CDD" id="cd06173">
    <property type="entry name" value="MFS_MefA_like"/>
    <property type="match status" value="1"/>
</dbReference>
<dbReference type="PANTHER" id="PTHR23513:SF9">
    <property type="entry name" value="ENTEROBACTIN EXPORTER ENTS"/>
    <property type="match status" value="1"/>
</dbReference>
<keyword evidence="4 8" id="KW-0812">Transmembrane</keyword>
<feature type="domain" description="Major facilitator superfamily (MFS) profile" evidence="9">
    <location>
        <begin position="229"/>
        <end position="437"/>
    </location>
</feature>
<evidence type="ECO:0000256" key="7">
    <source>
        <dbReference type="SAM" id="MobiDB-lite"/>
    </source>
</evidence>
<name>A0A5N5EB24_9ACTN</name>
<feature type="transmembrane region" description="Helical" evidence="8">
    <location>
        <begin position="172"/>
        <end position="190"/>
    </location>
</feature>
<evidence type="ECO:0000256" key="3">
    <source>
        <dbReference type="ARBA" id="ARBA00022475"/>
    </source>
</evidence>
<keyword evidence="6 8" id="KW-0472">Membrane</keyword>
<sequence length="437" mass="44044">MPGKRSLRPLGGVLTAIAVSLTGTRISLVALPWFVLVTTGSATKTGLVAFCEMTPYVLVKAFSGPLVDRTGPRAVSWTADLASAAAAASIPLLHALDLLSFPVLLGLVAAIGAARGPGDLAKEVMVPEAAERGGIPLERATGLSGVVERLASTVGPAAGGALVALLGPLTGLALNAGCFALGSVIVAVVLPRGMGRPAADAPAPSEGTEQGYWRRFGEGFTFLRGEPLLLAVIVMVGITNFLDAAMSTLLLPVWARESGNGPTAIGLIGSVMGAAAVAGSLIAAMAAHRMRRRMVFLGGFLLAGAPRFLVLAADAPLVAVLGVFAVSGFGAGFINPVLGAVLIERVPRRMLGRVNALGDSLAWSGIPLGGLLAGAAVTAVGLTPVLLACGAAYFLTTNLAGLRPEWREMDRPGPSRGGESPPSARPAAAPSRPSGAG</sequence>
<dbReference type="EMBL" id="VYUA01000074">
    <property type="protein sequence ID" value="KAB2587789.1"/>
    <property type="molecule type" value="Genomic_DNA"/>
</dbReference>
<dbReference type="PROSITE" id="PS50850">
    <property type="entry name" value="MFS"/>
    <property type="match status" value="1"/>
</dbReference>
<comment type="subcellular location">
    <subcellularLocation>
        <location evidence="1">Cell inner membrane</location>
        <topology evidence="1">Multi-pass membrane protein</topology>
    </subcellularLocation>
</comment>
<comment type="caution">
    <text evidence="10">The sequence shown here is derived from an EMBL/GenBank/DDBJ whole genome shotgun (WGS) entry which is preliminary data.</text>
</comment>
<evidence type="ECO:0000256" key="8">
    <source>
        <dbReference type="SAM" id="Phobius"/>
    </source>
</evidence>
<feature type="transmembrane region" description="Helical" evidence="8">
    <location>
        <begin position="12"/>
        <end position="35"/>
    </location>
</feature>
<reference evidence="10 11" key="1">
    <citation type="submission" date="2019-09" db="EMBL/GenBank/DDBJ databases">
        <authorList>
            <person name="Liu P."/>
        </authorList>
    </citation>
    <scope>NUCLEOTIDE SEQUENCE [LARGE SCALE GENOMIC DNA]</scope>
    <source>
        <strain evidence="10 11">TRM68085</strain>
    </source>
</reference>
<evidence type="ECO:0000256" key="4">
    <source>
        <dbReference type="ARBA" id="ARBA00022692"/>
    </source>
</evidence>
<dbReference type="PANTHER" id="PTHR23513">
    <property type="entry name" value="INTEGRAL MEMBRANE EFFLUX PROTEIN-RELATED"/>
    <property type="match status" value="1"/>
</dbReference>
<dbReference type="Gene3D" id="1.20.1250.20">
    <property type="entry name" value="MFS general substrate transporter like domains"/>
    <property type="match status" value="1"/>
</dbReference>
<dbReference type="SUPFAM" id="SSF103473">
    <property type="entry name" value="MFS general substrate transporter"/>
    <property type="match status" value="1"/>
</dbReference>
<feature type="transmembrane region" description="Helical" evidence="8">
    <location>
        <begin position="228"/>
        <end position="251"/>
    </location>
</feature>
<feature type="region of interest" description="Disordered" evidence="7">
    <location>
        <begin position="405"/>
        <end position="437"/>
    </location>
</feature>
<evidence type="ECO:0000256" key="1">
    <source>
        <dbReference type="ARBA" id="ARBA00004429"/>
    </source>
</evidence>
<dbReference type="Pfam" id="PF05977">
    <property type="entry name" value="MFS_3"/>
    <property type="match status" value="1"/>
</dbReference>
<proteinExistence type="predicted"/>
<dbReference type="AlphaFoldDB" id="A0A5N5EB24"/>
<feature type="transmembrane region" description="Helical" evidence="8">
    <location>
        <begin position="382"/>
        <end position="402"/>
    </location>
</feature>
<evidence type="ECO:0000256" key="2">
    <source>
        <dbReference type="ARBA" id="ARBA00022448"/>
    </source>
</evidence>
<evidence type="ECO:0000259" key="9">
    <source>
        <dbReference type="PROSITE" id="PS50850"/>
    </source>
</evidence>
<keyword evidence="2" id="KW-0813">Transport</keyword>
<keyword evidence="3" id="KW-1003">Cell membrane</keyword>
<keyword evidence="5 8" id="KW-1133">Transmembrane helix</keyword>
<gene>
    <name evidence="10" type="ORF">F5983_36010</name>
</gene>
<organism evidence="10 11">
    <name type="scientific">Streptomyces arboris</name>
    <dbReference type="NCBI Taxonomy" id="2600619"/>
    <lineage>
        <taxon>Bacteria</taxon>
        <taxon>Bacillati</taxon>
        <taxon>Actinomycetota</taxon>
        <taxon>Actinomycetes</taxon>
        <taxon>Kitasatosporales</taxon>
        <taxon>Streptomycetaceae</taxon>
        <taxon>Streptomyces</taxon>
    </lineage>
</organism>
<dbReference type="Proteomes" id="UP000326907">
    <property type="component" value="Unassembled WGS sequence"/>
</dbReference>